<dbReference type="Pfam" id="PF00263">
    <property type="entry name" value="Secretin"/>
    <property type="match status" value="1"/>
</dbReference>
<dbReference type="RefSeq" id="WP_076588932.1">
    <property type="nucleotide sequence ID" value="NZ_JABEYA020000016.1"/>
</dbReference>
<dbReference type="InterPro" id="IPR011662">
    <property type="entry name" value="Secretin/TonB_short_N"/>
</dbReference>
<dbReference type="NCBIfam" id="TIGR02515">
    <property type="entry name" value="IV_pilus_PilQ"/>
    <property type="match status" value="1"/>
</dbReference>
<keyword evidence="3 7" id="KW-0813">Transport</keyword>
<comment type="caution">
    <text evidence="9">The sequence shown here is derived from an EMBL/GenBank/DDBJ whole genome shotgun (WGS) entry which is preliminary data.</text>
</comment>
<dbReference type="PANTHER" id="PTHR30604:SF1">
    <property type="entry name" value="DNA UTILIZATION PROTEIN HOFQ"/>
    <property type="match status" value="1"/>
</dbReference>
<keyword evidence="5" id="KW-0472">Membrane</keyword>
<reference evidence="10" key="1">
    <citation type="journal article" date="2019" name="Int. J. Syst. Evol. Microbiol.">
        <title>The Global Catalogue of Microorganisms (GCM) 10K type strain sequencing project: providing services to taxonomists for standard genome sequencing and annotation.</title>
        <authorList>
            <consortium name="The Broad Institute Genomics Platform"/>
            <consortium name="The Broad Institute Genome Sequencing Center for Infectious Disease"/>
            <person name="Wu L."/>
            <person name="Ma J."/>
        </authorList>
    </citation>
    <scope>NUCLEOTIDE SEQUENCE [LARGE SCALE GENOMIC DNA]</scope>
    <source>
        <strain evidence="10">CECT 7398</strain>
    </source>
</reference>
<keyword evidence="4" id="KW-0732">Signal</keyword>
<dbReference type="InterPro" id="IPR005644">
    <property type="entry name" value="NolW-like"/>
</dbReference>
<evidence type="ECO:0000313" key="10">
    <source>
        <dbReference type="Proteomes" id="UP001238540"/>
    </source>
</evidence>
<keyword evidence="10" id="KW-1185">Reference proteome</keyword>
<evidence type="ECO:0000313" key="9">
    <source>
        <dbReference type="EMBL" id="MDN3608407.1"/>
    </source>
</evidence>
<evidence type="ECO:0000256" key="7">
    <source>
        <dbReference type="RuleBase" id="RU004004"/>
    </source>
</evidence>
<evidence type="ECO:0000256" key="5">
    <source>
        <dbReference type="ARBA" id="ARBA00023136"/>
    </source>
</evidence>
<feature type="domain" description="Secretin/TonB short N-terminal" evidence="8">
    <location>
        <begin position="74"/>
        <end position="122"/>
    </location>
</feature>
<dbReference type="InterPro" id="IPR013355">
    <property type="entry name" value="Pilus_4_PilQ"/>
</dbReference>
<evidence type="ECO:0000256" key="2">
    <source>
        <dbReference type="ARBA" id="ARBA00006304"/>
    </source>
</evidence>
<dbReference type="InterPro" id="IPR038591">
    <property type="entry name" value="NolW-like_sf"/>
</dbReference>
<dbReference type="PANTHER" id="PTHR30604">
    <property type="entry name" value="PROTEIN TRANSPORT PROTEIN HOFQ"/>
    <property type="match status" value="1"/>
</dbReference>
<proteinExistence type="inferred from homology"/>
<dbReference type="Proteomes" id="UP001238540">
    <property type="component" value="Unassembled WGS sequence"/>
</dbReference>
<sequence>MKESVLRARYILSIDRVYHLVFMLFLVTFPPWANSEGSAIPLSKAEETMPLMTVNFQDLPIREAFQQVADYHKINVVISDSVSGRVTLKLSQMRWQSLFEILLRVKGLEQRTRDNVVFIAPAEEFAAQDSQRKAQIQAAYEAGALESENYSVKFANASELATILGGEDSRLLTKRGALRADERTNTLLIRDVADNISTIKAAIKALDVPAKQVQIEARIVTLNQIDLQELGIHWRLSSLNVNPQIGHGGMQNAHTLSLYGQPESSLGDFLNINFSAPSGSAATVAFQLAKLGRDTLLDLELSALQRESKVEVISSPRLITTNKNPAYIEQGAEIPFLESSKNGATSVKFKKAALSLKVTPHITSNQHLTLELNLTQDRPGQVVKTGNGEAVAIETQRISTQVLVENGETIVLGGIYQQSTRNTIDKVPLLGDIPFLGGLFRRKYQKMGKSELMIFVTPRVINP</sequence>
<dbReference type="EMBL" id="JAUFQC010000001">
    <property type="protein sequence ID" value="MDN3608407.1"/>
    <property type="molecule type" value="Genomic_DNA"/>
</dbReference>
<evidence type="ECO:0000259" key="8">
    <source>
        <dbReference type="SMART" id="SM00965"/>
    </source>
</evidence>
<keyword evidence="6" id="KW-0998">Cell outer membrane</keyword>
<dbReference type="SMART" id="SM00965">
    <property type="entry name" value="STN"/>
    <property type="match status" value="1"/>
</dbReference>
<organism evidence="9 10">
    <name type="scientific">Vibrio ostreicida</name>
    <dbReference type="NCBI Taxonomy" id="526588"/>
    <lineage>
        <taxon>Bacteria</taxon>
        <taxon>Pseudomonadati</taxon>
        <taxon>Pseudomonadota</taxon>
        <taxon>Gammaproteobacteria</taxon>
        <taxon>Vibrionales</taxon>
        <taxon>Vibrionaceae</taxon>
        <taxon>Vibrio</taxon>
    </lineage>
</organism>
<dbReference type="InterPro" id="IPR051808">
    <property type="entry name" value="Type_IV_pilus_biogenesis"/>
</dbReference>
<accession>A0ABT8BQK6</accession>
<dbReference type="InterPro" id="IPR001775">
    <property type="entry name" value="GspD/PilQ"/>
</dbReference>
<comment type="similarity">
    <text evidence="2">Belongs to the bacterial secretin family. PilQ subfamily.</text>
</comment>
<name>A0ABT8BQK6_9VIBR</name>
<evidence type="ECO:0000256" key="1">
    <source>
        <dbReference type="ARBA" id="ARBA00004442"/>
    </source>
</evidence>
<dbReference type="Gene3D" id="3.30.1370.120">
    <property type="match status" value="1"/>
</dbReference>
<dbReference type="InterPro" id="IPR004845">
    <property type="entry name" value="T2SS_GspD_CS"/>
</dbReference>
<evidence type="ECO:0000256" key="6">
    <source>
        <dbReference type="ARBA" id="ARBA00023237"/>
    </source>
</evidence>
<evidence type="ECO:0000256" key="3">
    <source>
        <dbReference type="ARBA" id="ARBA00022448"/>
    </source>
</evidence>
<protein>
    <submittedName>
        <fullName evidence="9">Type IV pilus secretin PilQ</fullName>
    </submittedName>
</protein>
<dbReference type="Pfam" id="PF03958">
    <property type="entry name" value="Secretin_N"/>
    <property type="match status" value="1"/>
</dbReference>
<dbReference type="InterPro" id="IPR004846">
    <property type="entry name" value="T2SS/T3SS_dom"/>
</dbReference>
<comment type="subcellular location">
    <subcellularLocation>
        <location evidence="1 7">Cell outer membrane</location>
    </subcellularLocation>
</comment>
<dbReference type="PRINTS" id="PR00811">
    <property type="entry name" value="BCTERIALGSPD"/>
</dbReference>
<gene>
    <name evidence="9" type="primary">pilQ</name>
    <name evidence="9" type="ORF">QWZ16_01270</name>
</gene>
<dbReference type="Gene3D" id="3.30.1370.130">
    <property type="match status" value="1"/>
</dbReference>
<evidence type="ECO:0000256" key="4">
    <source>
        <dbReference type="ARBA" id="ARBA00022729"/>
    </source>
</evidence>
<dbReference type="PROSITE" id="PS00875">
    <property type="entry name" value="T2SP_D"/>
    <property type="match status" value="1"/>
</dbReference>